<feature type="region of interest" description="Disordered" evidence="1">
    <location>
        <begin position="182"/>
        <end position="266"/>
    </location>
</feature>
<feature type="compositionally biased region" description="Basic and acidic residues" evidence="1">
    <location>
        <begin position="207"/>
        <end position="233"/>
    </location>
</feature>
<dbReference type="PANTHER" id="PTHR37792:SF1">
    <property type="entry name" value="RIBONUCLEASE MRP PROTEIN SUBUNIT RMP1"/>
    <property type="match status" value="1"/>
</dbReference>
<name>A0A1B7NWJ1_9EURO</name>
<dbReference type="PANTHER" id="PTHR37792">
    <property type="entry name" value="RIBONUCLEASE MRP PROTEIN SUBUNIT RMP1"/>
    <property type="match status" value="1"/>
</dbReference>
<feature type="compositionally biased region" description="Basic residues" evidence="1">
    <location>
        <begin position="243"/>
        <end position="254"/>
    </location>
</feature>
<evidence type="ECO:0000259" key="2">
    <source>
        <dbReference type="Pfam" id="PF20945"/>
    </source>
</evidence>
<dbReference type="InterPro" id="IPR047204">
    <property type="entry name" value="RMP1_RBD"/>
</dbReference>
<dbReference type="CDD" id="cd22573">
    <property type="entry name" value="RMP1_RBD"/>
    <property type="match status" value="1"/>
</dbReference>
<evidence type="ECO:0000313" key="3">
    <source>
        <dbReference type="EMBL" id="OAX81141.1"/>
    </source>
</evidence>
<dbReference type="AlphaFoldDB" id="A0A1B7NWJ1"/>
<feature type="domain" description="RNase MRP protein 1 RNA binding" evidence="2">
    <location>
        <begin position="30"/>
        <end position="131"/>
    </location>
</feature>
<gene>
    <name evidence="3" type="ORF">ACJ72_04524</name>
</gene>
<dbReference type="InterPro" id="IPR047205">
    <property type="entry name" value="RMP1"/>
</dbReference>
<dbReference type="STRING" id="1658172.A0A1B7NWJ1"/>
<dbReference type="Pfam" id="PF20945">
    <property type="entry name" value="RMP1"/>
    <property type="match status" value="1"/>
</dbReference>
<dbReference type="OrthoDB" id="5414547at2759"/>
<evidence type="ECO:0000256" key="1">
    <source>
        <dbReference type="SAM" id="MobiDB-lite"/>
    </source>
</evidence>
<dbReference type="EMBL" id="LGUA01000539">
    <property type="protein sequence ID" value="OAX81141.1"/>
    <property type="molecule type" value="Genomic_DNA"/>
</dbReference>
<organism evidence="3 4">
    <name type="scientific">Emergomyces africanus</name>
    <dbReference type="NCBI Taxonomy" id="1955775"/>
    <lineage>
        <taxon>Eukaryota</taxon>
        <taxon>Fungi</taxon>
        <taxon>Dikarya</taxon>
        <taxon>Ascomycota</taxon>
        <taxon>Pezizomycotina</taxon>
        <taxon>Eurotiomycetes</taxon>
        <taxon>Eurotiomycetidae</taxon>
        <taxon>Onygenales</taxon>
        <taxon>Ajellomycetaceae</taxon>
        <taxon>Emergomyces</taxon>
    </lineage>
</organism>
<feature type="compositionally biased region" description="Polar residues" evidence="1">
    <location>
        <begin position="144"/>
        <end position="161"/>
    </location>
</feature>
<reference evidence="3 4" key="1">
    <citation type="submission" date="2015-07" db="EMBL/GenBank/DDBJ databases">
        <title>Emmonsia species relationships and genome sequence.</title>
        <authorList>
            <person name="Cuomo C.A."/>
            <person name="Schwartz I.S."/>
            <person name="Kenyon C."/>
            <person name="de Hoog G.S."/>
            <person name="Govender N.P."/>
            <person name="Botha A."/>
            <person name="Moreno L."/>
            <person name="de Vries M."/>
            <person name="Munoz J.F."/>
            <person name="Stielow J.B."/>
        </authorList>
    </citation>
    <scope>NUCLEOTIDE SEQUENCE [LARGE SCALE GENOMIC DNA]</scope>
    <source>
        <strain evidence="3 4">CBS 136260</strain>
    </source>
</reference>
<feature type="region of interest" description="Disordered" evidence="1">
    <location>
        <begin position="138"/>
        <end position="164"/>
    </location>
</feature>
<dbReference type="GO" id="GO:0000294">
    <property type="term" value="P:nuclear-transcribed mRNA catabolic process, RNase MRP-dependent"/>
    <property type="evidence" value="ECO:0007669"/>
    <property type="project" value="TreeGrafter"/>
</dbReference>
<keyword evidence="4" id="KW-1185">Reference proteome</keyword>
<feature type="region of interest" description="Disordered" evidence="1">
    <location>
        <begin position="1"/>
        <end position="20"/>
    </location>
</feature>
<accession>A0A1B7NWJ1</accession>
<dbReference type="GO" id="GO:0000172">
    <property type="term" value="C:ribonuclease MRP complex"/>
    <property type="evidence" value="ECO:0007669"/>
    <property type="project" value="InterPro"/>
</dbReference>
<dbReference type="GO" id="GO:0000466">
    <property type="term" value="P:maturation of 5.8S rRNA from tricistronic rRNA transcript (SSU-rRNA, 5.8S rRNA, LSU-rRNA)"/>
    <property type="evidence" value="ECO:0007669"/>
    <property type="project" value="TreeGrafter"/>
</dbReference>
<feature type="compositionally biased region" description="Basic and acidic residues" evidence="1">
    <location>
        <begin position="1"/>
        <end position="11"/>
    </location>
</feature>
<evidence type="ECO:0000313" key="4">
    <source>
        <dbReference type="Proteomes" id="UP000091918"/>
    </source>
</evidence>
<proteinExistence type="predicted"/>
<protein>
    <recommendedName>
        <fullName evidence="2">RNase MRP protein 1 RNA binding domain-containing protein</fullName>
    </recommendedName>
</protein>
<sequence>MPPEQKLEKSGSKTSITPPRSQALKPIHITLHLIYHRNKNQHHGAKWWKWLVMLKRSTGQLMKAMRRWELERERDDGYGEDGEGGIGIKVLERMRYMHVCVVPRCYVAFSTVVADTQFSVLGVVLLAVLAQAARSVAHVEEPETSTGNLLPAPATTSTNRDGNVDVGEVVTRSLYVPVPAADSASAGEKQMNEPGGQKVKGKLKSSPFKEGRKGEKVEISKRESSLARSCEGKSEEDEEQAARQRRKKKKKKNKKGDAIDDIFGGL</sequence>
<dbReference type="GO" id="GO:0042134">
    <property type="term" value="F:rRNA primary transcript binding"/>
    <property type="evidence" value="ECO:0007669"/>
    <property type="project" value="InterPro"/>
</dbReference>
<comment type="caution">
    <text evidence="3">The sequence shown here is derived from an EMBL/GenBank/DDBJ whole genome shotgun (WGS) entry which is preliminary data.</text>
</comment>
<dbReference type="Proteomes" id="UP000091918">
    <property type="component" value="Unassembled WGS sequence"/>
</dbReference>